<sequence length="220" mass="25070">NIRPNQKTPCEKIKIQRADVDFNNKLTDLEGKKGLEKETGYIQKWGGSYEYQANASATSTANTLSLPEVVSHTYIKAYMHTHINDIPNSNNKGIKMFSPADASYLMDLVQNAQTKGESLSDVYGLMVSSIGNYQLRFTGNKFQIKTFTDEQVKSYNEPFGKLMEDYINKPKQLELRFLKYIQEKMLLYGITLYRMNSDGTTTEIKLNVDKTDTVENTCPN</sequence>
<dbReference type="RefSeq" id="WP_267267716.1">
    <property type="nucleotide sequence ID" value="NZ_JAOVZW010000055.1"/>
</dbReference>
<organism evidence="1 2">
    <name type="scientific">Chryseobacterium formosus</name>
    <dbReference type="NCBI Taxonomy" id="1537363"/>
    <lineage>
        <taxon>Bacteria</taxon>
        <taxon>Pseudomonadati</taxon>
        <taxon>Bacteroidota</taxon>
        <taxon>Flavobacteriia</taxon>
        <taxon>Flavobacteriales</taxon>
        <taxon>Weeksellaceae</taxon>
        <taxon>Chryseobacterium group</taxon>
        <taxon>Chryseobacterium</taxon>
    </lineage>
</organism>
<feature type="non-terminal residue" evidence="1">
    <location>
        <position position="1"/>
    </location>
</feature>
<comment type="caution">
    <text evidence="1">The sequence shown here is derived from an EMBL/GenBank/DDBJ whole genome shotgun (WGS) entry which is preliminary data.</text>
</comment>
<proteinExistence type="predicted"/>
<protein>
    <submittedName>
        <fullName evidence="1">Uncharacterized protein</fullName>
    </submittedName>
</protein>
<reference evidence="1" key="1">
    <citation type="submission" date="2022-10" db="EMBL/GenBank/DDBJ databases">
        <title>Chryseobacterium sp. nov., a novel bacterial species.</title>
        <authorList>
            <person name="Cao Y."/>
        </authorList>
    </citation>
    <scope>NUCLEOTIDE SEQUENCE</scope>
    <source>
        <strain evidence="1">CCTCC AB2015118</strain>
    </source>
</reference>
<keyword evidence="2" id="KW-1185">Reference proteome</keyword>
<gene>
    <name evidence="1" type="ORF">OF897_21510</name>
</gene>
<dbReference type="EMBL" id="JAOVZW010000055">
    <property type="protein sequence ID" value="MCX8526495.1"/>
    <property type="molecule type" value="Genomic_DNA"/>
</dbReference>
<evidence type="ECO:0000313" key="2">
    <source>
        <dbReference type="Proteomes" id="UP001073122"/>
    </source>
</evidence>
<accession>A0ABT3XXX1</accession>
<name>A0ABT3XXX1_9FLAO</name>
<evidence type="ECO:0000313" key="1">
    <source>
        <dbReference type="EMBL" id="MCX8526495.1"/>
    </source>
</evidence>
<dbReference type="Proteomes" id="UP001073122">
    <property type="component" value="Unassembled WGS sequence"/>
</dbReference>